<evidence type="ECO:0000256" key="2">
    <source>
        <dbReference type="SAM" id="Phobius"/>
    </source>
</evidence>
<proteinExistence type="predicted"/>
<evidence type="ECO:0000313" key="3">
    <source>
        <dbReference type="EMBL" id="WNZ21785.1"/>
    </source>
</evidence>
<dbReference type="AlphaFoldDB" id="A0AA96WC16"/>
<reference evidence="3" key="1">
    <citation type="submission" date="2020-05" db="EMBL/GenBank/DDBJ databases">
        <authorList>
            <person name="Zhu T."/>
            <person name="Keshari N."/>
            <person name="Lu X."/>
        </authorList>
    </citation>
    <scope>NUCLEOTIDE SEQUENCE</scope>
    <source>
        <strain evidence="3">NK1-12</strain>
    </source>
</reference>
<accession>A0AA96WC16</accession>
<feature type="transmembrane region" description="Helical" evidence="2">
    <location>
        <begin position="6"/>
        <end position="32"/>
    </location>
</feature>
<organism evidence="3">
    <name type="scientific">Leptolyngbya sp. NK1-12</name>
    <dbReference type="NCBI Taxonomy" id="2547451"/>
    <lineage>
        <taxon>Bacteria</taxon>
        <taxon>Bacillati</taxon>
        <taxon>Cyanobacteriota</taxon>
        <taxon>Cyanophyceae</taxon>
        <taxon>Leptolyngbyales</taxon>
        <taxon>Leptolyngbyaceae</taxon>
        <taxon>Leptolyngbya group</taxon>
        <taxon>Leptolyngbya</taxon>
    </lineage>
</organism>
<dbReference type="EMBL" id="CP053586">
    <property type="protein sequence ID" value="WNZ21785.1"/>
    <property type="molecule type" value="Genomic_DNA"/>
</dbReference>
<evidence type="ECO:0000256" key="1">
    <source>
        <dbReference type="SAM" id="MobiDB-lite"/>
    </source>
</evidence>
<feature type="compositionally biased region" description="Polar residues" evidence="1">
    <location>
        <begin position="123"/>
        <end position="132"/>
    </location>
</feature>
<keyword evidence="2" id="KW-0472">Membrane</keyword>
<dbReference type="RefSeq" id="WP_316433085.1">
    <property type="nucleotide sequence ID" value="NZ_CP053586.1"/>
</dbReference>
<sequence>METLDTALTYLIDIVMALGGGYIGTSLVLYLADRWNELEPRPKLQESQKVNIPLTLKATNAVPLELEQELAVAMPVEPLVAPAPERQEIRTVVPDQTDFEVLEAPTLPKPSLAEESDLEMASQPVTPETPSSDEAAIAELEAELEPETDTSASETTESELHNHEDESGIEAIPAELAPEEDLDRDIVQETSD</sequence>
<name>A0AA96WC16_9CYAN</name>
<keyword evidence="2" id="KW-0812">Transmembrane</keyword>
<feature type="region of interest" description="Disordered" evidence="1">
    <location>
        <begin position="106"/>
        <end position="192"/>
    </location>
</feature>
<keyword evidence="2" id="KW-1133">Transmembrane helix</keyword>
<gene>
    <name evidence="3" type="ORF">HJG54_02135</name>
</gene>
<protein>
    <submittedName>
        <fullName evidence="3">Uncharacterized protein</fullName>
    </submittedName>
</protein>